<comment type="caution">
    <text evidence="2">The sequence shown here is derived from an EMBL/GenBank/DDBJ whole genome shotgun (WGS) entry which is preliminary data.</text>
</comment>
<dbReference type="HOGENOM" id="CLU_815994_0_0_9"/>
<dbReference type="RefSeq" id="WP_021720907.1">
    <property type="nucleotide sequence ID" value="NZ_FR892817.1"/>
</dbReference>
<feature type="transmembrane region" description="Helical" evidence="1">
    <location>
        <begin position="148"/>
        <end position="177"/>
    </location>
</feature>
<proteinExistence type="predicted"/>
<reference evidence="2" key="1">
    <citation type="submission" date="2012-11" db="EMBL/GenBank/DDBJ databases">
        <title>Dependencies among metagenomic species, viruses, plasmids and units of genetic variation.</title>
        <authorList>
            <person name="Nielsen H.B."/>
            <person name="Almeida M."/>
            <person name="Juncker A.S."/>
            <person name="Rasmussen S."/>
            <person name="Li J."/>
            <person name="Sunagawa S."/>
            <person name="Plichta D."/>
            <person name="Gautier L."/>
            <person name="Le Chatelier E."/>
            <person name="Peletier E."/>
            <person name="Bonde I."/>
            <person name="Nielsen T."/>
            <person name="Manichanh C."/>
            <person name="Arumugam M."/>
            <person name="Batto J."/>
            <person name="Santos M.B.Q.D."/>
            <person name="Blom N."/>
            <person name="Borruel N."/>
            <person name="Burgdorf K.S."/>
            <person name="Boumezbeur F."/>
            <person name="Casellas F."/>
            <person name="Dore J."/>
            <person name="Guarner F."/>
            <person name="Hansen T."/>
            <person name="Hildebrand F."/>
            <person name="Kaas R.S."/>
            <person name="Kennedy S."/>
            <person name="Kristiansen K."/>
            <person name="Kultima J.R."/>
            <person name="Leonard P."/>
            <person name="Levenez F."/>
            <person name="Lund O."/>
            <person name="Moumen B."/>
            <person name="Le Paslier D."/>
            <person name="Pons N."/>
            <person name="Pedersen O."/>
            <person name="Prifti E."/>
            <person name="Qin J."/>
            <person name="Raes J."/>
            <person name="Tap J."/>
            <person name="Tims S."/>
            <person name="Ussery D.W."/>
            <person name="Yamada T."/>
            <person name="MetaHit consortium"/>
            <person name="Renault P."/>
            <person name="Sicheritz-Ponten T."/>
            <person name="Bork P."/>
            <person name="Wang J."/>
            <person name="Brunak S."/>
            <person name="Ehrlich S.D."/>
        </authorList>
    </citation>
    <scope>NUCLEOTIDE SEQUENCE [LARGE SCALE GENOMIC DNA]</scope>
</reference>
<keyword evidence="1" id="KW-0472">Membrane</keyword>
<feature type="transmembrane region" description="Helical" evidence="1">
    <location>
        <begin position="200"/>
        <end position="224"/>
    </location>
</feature>
<protein>
    <submittedName>
        <fullName evidence="2">Uncharacterized protein</fullName>
    </submittedName>
</protein>
<keyword evidence="1" id="KW-1133">Transmembrane helix</keyword>
<keyword evidence="1" id="KW-0812">Transmembrane</keyword>
<feature type="transmembrane region" description="Helical" evidence="1">
    <location>
        <begin position="236"/>
        <end position="254"/>
    </location>
</feature>
<dbReference type="AlphaFoldDB" id="R6XV84"/>
<feature type="transmembrane region" description="Helical" evidence="1">
    <location>
        <begin position="312"/>
        <end position="331"/>
    </location>
</feature>
<evidence type="ECO:0000313" key="2">
    <source>
        <dbReference type="EMBL" id="CDD10192.1"/>
    </source>
</evidence>
<name>R6XV84_9FIRM</name>
<sequence>MEKWQIYLYLFFVVTILHALYDKRTKLAVGACVFFAIVIGAIKYATYGLYSGLLAFVLLLAPAAVGTSMQKSGVLKKVLDESDDKTEDAPPIPLASAEEDFPNTAQESVNPESMVNYLDDNGQQVANTYQQCEPEEKTDDEAETGKKIIIYIVMFFLLVLQDVRLYAICVACFLLFFKRRNYFMDKRILWPQSLHLLKKFYYNILLIFRIWFYSMMLLIASVLVTNKLWWHPDYTFAFYAFAIAFPFFFGFLLVDISDLHDLWAIRYQAKTINNRTDKQRSNIDYYRNHPDYENYLVPTGLILLLFLFDSPYLALAMVLVGILILVQYTLWTSSKQAREE</sequence>
<feature type="transmembrane region" description="Helical" evidence="1">
    <location>
        <begin position="28"/>
        <end position="46"/>
    </location>
</feature>
<feature type="transmembrane region" description="Helical" evidence="1">
    <location>
        <begin position="6"/>
        <end position="21"/>
    </location>
</feature>
<accession>R6XV84</accession>
<gene>
    <name evidence="2" type="ORF">BN587_01874</name>
</gene>
<dbReference type="Proteomes" id="UP000014937">
    <property type="component" value="Unassembled WGS sequence"/>
</dbReference>
<evidence type="ECO:0000256" key="1">
    <source>
        <dbReference type="SAM" id="Phobius"/>
    </source>
</evidence>
<organism evidence="2">
    <name type="scientific">Phascolarctobacterium succinatutens CAG:287</name>
    <dbReference type="NCBI Taxonomy" id="1263101"/>
    <lineage>
        <taxon>Bacteria</taxon>
        <taxon>Bacillati</taxon>
        <taxon>Bacillota</taxon>
        <taxon>Negativicutes</taxon>
        <taxon>Acidaminococcales</taxon>
        <taxon>Acidaminococcaceae</taxon>
        <taxon>Phascolarctobacterium</taxon>
    </lineage>
</organism>
<dbReference type="EMBL" id="CBGL010000026">
    <property type="protein sequence ID" value="CDD10192.1"/>
    <property type="molecule type" value="Genomic_DNA"/>
</dbReference>